<reference evidence="1" key="1">
    <citation type="submission" date="2014-11" db="EMBL/GenBank/DDBJ databases">
        <authorList>
            <person name="Amaro Gonzalez C."/>
        </authorList>
    </citation>
    <scope>NUCLEOTIDE SEQUENCE</scope>
</reference>
<dbReference type="EMBL" id="GBXM01095202">
    <property type="protein sequence ID" value="JAH13375.1"/>
    <property type="molecule type" value="Transcribed_RNA"/>
</dbReference>
<evidence type="ECO:0000313" key="1">
    <source>
        <dbReference type="EMBL" id="JAH13375.1"/>
    </source>
</evidence>
<reference evidence="1" key="2">
    <citation type="journal article" date="2015" name="Fish Shellfish Immunol.">
        <title>Early steps in the European eel (Anguilla anguilla)-Vibrio vulnificus interaction in the gills: Role of the RtxA13 toxin.</title>
        <authorList>
            <person name="Callol A."/>
            <person name="Pajuelo D."/>
            <person name="Ebbesson L."/>
            <person name="Teles M."/>
            <person name="MacKenzie S."/>
            <person name="Amaro C."/>
        </authorList>
    </citation>
    <scope>NUCLEOTIDE SEQUENCE</scope>
</reference>
<proteinExistence type="predicted"/>
<sequence>MYIFPQLHAFSMDLLRSRLNTSENIRDRLISADINAMNYEQNS</sequence>
<dbReference type="AlphaFoldDB" id="A0A0E9QAN0"/>
<accession>A0A0E9QAN0</accession>
<protein>
    <submittedName>
        <fullName evidence="1">Uncharacterized protein</fullName>
    </submittedName>
</protein>
<organism evidence="1">
    <name type="scientific">Anguilla anguilla</name>
    <name type="common">European freshwater eel</name>
    <name type="synonym">Muraena anguilla</name>
    <dbReference type="NCBI Taxonomy" id="7936"/>
    <lineage>
        <taxon>Eukaryota</taxon>
        <taxon>Metazoa</taxon>
        <taxon>Chordata</taxon>
        <taxon>Craniata</taxon>
        <taxon>Vertebrata</taxon>
        <taxon>Euteleostomi</taxon>
        <taxon>Actinopterygii</taxon>
        <taxon>Neopterygii</taxon>
        <taxon>Teleostei</taxon>
        <taxon>Anguilliformes</taxon>
        <taxon>Anguillidae</taxon>
        <taxon>Anguilla</taxon>
    </lineage>
</organism>
<name>A0A0E9QAN0_ANGAN</name>